<gene>
    <name evidence="2" type="ORF">M427DRAFT_37559</name>
</gene>
<feature type="region of interest" description="Disordered" evidence="1">
    <location>
        <begin position="363"/>
        <end position="387"/>
    </location>
</feature>
<sequence length="463" mass="51370">MIRDEESKTLAAVAAQLKREGHLSSTLADFGTWFRRAVDSDNRATSALIDKFLGMEELVQVMETLHYDSTLGEVIWCMKLTDTEKLQIVQCLEDSDDSWYISKQFLWAGGVHAVEIYYKAHQDPTLVITRIYAAAESRTSASTGDQQALWVMLAVPLCLNVPYTGRVSTPKRPTFTDPTVNAIKQILAAMLSKQGSNSNKRFHDHNLSSRQHFCARSILQFVRASLVSITSLGTGLLYFLISLLTEPFGRSGGRVTTDQLKAAEKNVSAVLKMMRSGVTQDRSGSVKLAMADDEMNKMLLSIGKQRGLSRYWAASSRDCRLPNESRVTCPRERHLLSQDVGPHWAPYRMQCNLDVGHAAHGIKAAHGRPISREPSRKPTVGRSRPRRRGRQALDLFLFLAPGPTVGLRSESWGRMAKGPARTPSAMPCVPNNGPRTSQPVRAGVVRRWERDGDVEGRGLRGVG</sequence>
<evidence type="ECO:0000313" key="3">
    <source>
        <dbReference type="Proteomes" id="UP000070544"/>
    </source>
</evidence>
<proteinExistence type="predicted"/>
<feature type="region of interest" description="Disordered" evidence="1">
    <location>
        <begin position="414"/>
        <end position="438"/>
    </location>
</feature>
<dbReference type="Proteomes" id="UP000070544">
    <property type="component" value="Unassembled WGS sequence"/>
</dbReference>
<dbReference type="AlphaFoldDB" id="A0A139A0K6"/>
<name>A0A139A0K6_GONPJ</name>
<accession>A0A139A0K6</accession>
<evidence type="ECO:0000256" key="1">
    <source>
        <dbReference type="SAM" id="MobiDB-lite"/>
    </source>
</evidence>
<keyword evidence="3" id="KW-1185">Reference proteome</keyword>
<organism evidence="2 3">
    <name type="scientific">Gonapodya prolifera (strain JEL478)</name>
    <name type="common">Monoblepharis prolifera</name>
    <dbReference type="NCBI Taxonomy" id="1344416"/>
    <lineage>
        <taxon>Eukaryota</taxon>
        <taxon>Fungi</taxon>
        <taxon>Fungi incertae sedis</taxon>
        <taxon>Chytridiomycota</taxon>
        <taxon>Chytridiomycota incertae sedis</taxon>
        <taxon>Monoblepharidomycetes</taxon>
        <taxon>Monoblepharidales</taxon>
        <taxon>Gonapodyaceae</taxon>
        <taxon>Gonapodya</taxon>
    </lineage>
</organism>
<evidence type="ECO:0000313" key="2">
    <source>
        <dbReference type="EMBL" id="KXS10291.1"/>
    </source>
</evidence>
<reference evidence="2 3" key="1">
    <citation type="journal article" date="2015" name="Genome Biol. Evol.">
        <title>Phylogenomic analyses indicate that early fungi evolved digesting cell walls of algal ancestors of land plants.</title>
        <authorList>
            <person name="Chang Y."/>
            <person name="Wang S."/>
            <person name="Sekimoto S."/>
            <person name="Aerts A.L."/>
            <person name="Choi C."/>
            <person name="Clum A."/>
            <person name="LaButti K.M."/>
            <person name="Lindquist E.A."/>
            <person name="Yee Ngan C."/>
            <person name="Ohm R.A."/>
            <person name="Salamov A.A."/>
            <person name="Grigoriev I.V."/>
            <person name="Spatafora J.W."/>
            <person name="Berbee M.L."/>
        </authorList>
    </citation>
    <scope>NUCLEOTIDE SEQUENCE [LARGE SCALE GENOMIC DNA]</scope>
    <source>
        <strain evidence="2 3">JEL478</strain>
    </source>
</reference>
<protein>
    <submittedName>
        <fullName evidence="2">Uncharacterized protein</fullName>
    </submittedName>
</protein>
<dbReference type="EMBL" id="KQ965831">
    <property type="protein sequence ID" value="KXS10291.1"/>
    <property type="molecule type" value="Genomic_DNA"/>
</dbReference>